<keyword evidence="4" id="KW-0808">Transferase</keyword>
<organism evidence="9 10">
    <name type="scientific">Anatilimnocola aggregata</name>
    <dbReference type="NCBI Taxonomy" id="2528021"/>
    <lineage>
        <taxon>Bacteria</taxon>
        <taxon>Pseudomonadati</taxon>
        <taxon>Planctomycetota</taxon>
        <taxon>Planctomycetia</taxon>
        <taxon>Pirellulales</taxon>
        <taxon>Pirellulaceae</taxon>
        <taxon>Anatilimnocola</taxon>
    </lineage>
</organism>
<keyword evidence="3" id="KW-0328">Glycosyltransferase</keyword>
<name>A0A517YC93_9BACT</name>
<dbReference type="GO" id="GO:0016763">
    <property type="term" value="F:pentosyltransferase activity"/>
    <property type="evidence" value="ECO:0007669"/>
    <property type="project" value="TreeGrafter"/>
</dbReference>
<keyword evidence="10" id="KW-1185">Reference proteome</keyword>
<evidence type="ECO:0000256" key="4">
    <source>
        <dbReference type="ARBA" id="ARBA00022679"/>
    </source>
</evidence>
<dbReference type="EMBL" id="CP036274">
    <property type="protein sequence ID" value="QDU27863.1"/>
    <property type="molecule type" value="Genomic_DNA"/>
</dbReference>
<dbReference type="GO" id="GO:0005886">
    <property type="term" value="C:plasma membrane"/>
    <property type="evidence" value="ECO:0007669"/>
    <property type="project" value="UniProtKB-SubCell"/>
</dbReference>
<dbReference type="KEGG" id="aagg:ETAA8_29540"/>
<dbReference type="PANTHER" id="PTHR33908">
    <property type="entry name" value="MANNOSYLTRANSFERASE YKCB-RELATED"/>
    <property type="match status" value="1"/>
</dbReference>
<keyword evidence="2" id="KW-1003">Cell membrane</keyword>
<dbReference type="Proteomes" id="UP000315017">
    <property type="component" value="Chromosome"/>
</dbReference>
<reference evidence="9 10" key="1">
    <citation type="submission" date="2019-02" db="EMBL/GenBank/DDBJ databases">
        <title>Deep-cultivation of Planctomycetes and their phenomic and genomic characterization uncovers novel biology.</title>
        <authorList>
            <person name="Wiegand S."/>
            <person name="Jogler M."/>
            <person name="Boedeker C."/>
            <person name="Pinto D."/>
            <person name="Vollmers J."/>
            <person name="Rivas-Marin E."/>
            <person name="Kohn T."/>
            <person name="Peeters S.H."/>
            <person name="Heuer A."/>
            <person name="Rast P."/>
            <person name="Oberbeckmann S."/>
            <person name="Bunk B."/>
            <person name="Jeske O."/>
            <person name="Meyerdierks A."/>
            <person name="Storesund J.E."/>
            <person name="Kallscheuer N."/>
            <person name="Luecker S."/>
            <person name="Lage O.M."/>
            <person name="Pohl T."/>
            <person name="Merkel B.J."/>
            <person name="Hornburger P."/>
            <person name="Mueller R.-W."/>
            <person name="Bruemmer F."/>
            <person name="Labrenz M."/>
            <person name="Spormann A.M."/>
            <person name="Op den Camp H."/>
            <person name="Overmann J."/>
            <person name="Amann R."/>
            <person name="Jetten M.S.M."/>
            <person name="Mascher T."/>
            <person name="Medema M.H."/>
            <person name="Devos D.P."/>
            <person name="Kaster A.-K."/>
            <person name="Ovreas L."/>
            <person name="Rohde M."/>
            <person name="Galperin M.Y."/>
            <person name="Jogler C."/>
        </authorList>
    </citation>
    <scope>NUCLEOTIDE SEQUENCE [LARGE SCALE GENOMIC DNA]</scope>
    <source>
        <strain evidence="9 10">ETA_A8</strain>
    </source>
</reference>
<dbReference type="OrthoDB" id="241905at2"/>
<evidence type="ECO:0000256" key="6">
    <source>
        <dbReference type="ARBA" id="ARBA00022989"/>
    </source>
</evidence>
<evidence type="ECO:0000256" key="7">
    <source>
        <dbReference type="ARBA" id="ARBA00023136"/>
    </source>
</evidence>
<keyword evidence="5 8" id="KW-0812">Transmembrane</keyword>
<dbReference type="GO" id="GO:0010041">
    <property type="term" value="P:response to iron(III) ion"/>
    <property type="evidence" value="ECO:0007669"/>
    <property type="project" value="TreeGrafter"/>
</dbReference>
<dbReference type="AlphaFoldDB" id="A0A517YC93"/>
<proteinExistence type="predicted"/>
<evidence type="ECO:0000256" key="5">
    <source>
        <dbReference type="ARBA" id="ARBA00022692"/>
    </source>
</evidence>
<dbReference type="RefSeq" id="WP_145089195.1">
    <property type="nucleotide sequence ID" value="NZ_CP036274.1"/>
</dbReference>
<dbReference type="GO" id="GO:0009103">
    <property type="term" value="P:lipopolysaccharide biosynthetic process"/>
    <property type="evidence" value="ECO:0007669"/>
    <property type="project" value="UniProtKB-ARBA"/>
</dbReference>
<gene>
    <name evidence="9" type="ORF">ETAA8_29540</name>
</gene>
<dbReference type="InterPro" id="IPR050297">
    <property type="entry name" value="LipidA_mod_glycosyltrf_83"/>
</dbReference>
<evidence type="ECO:0000313" key="10">
    <source>
        <dbReference type="Proteomes" id="UP000315017"/>
    </source>
</evidence>
<feature type="transmembrane region" description="Helical" evidence="8">
    <location>
        <begin position="250"/>
        <end position="266"/>
    </location>
</feature>
<comment type="subcellular location">
    <subcellularLocation>
        <location evidence="1">Cell membrane</location>
        <topology evidence="1">Multi-pass membrane protein</topology>
    </subcellularLocation>
</comment>
<feature type="transmembrane region" description="Helical" evidence="8">
    <location>
        <begin position="305"/>
        <end position="324"/>
    </location>
</feature>
<evidence type="ECO:0000256" key="2">
    <source>
        <dbReference type="ARBA" id="ARBA00022475"/>
    </source>
</evidence>
<feature type="transmembrane region" description="Helical" evidence="8">
    <location>
        <begin position="134"/>
        <end position="153"/>
    </location>
</feature>
<feature type="transmembrane region" description="Helical" evidence="8">
    <location>
        <begin position="208"/>
        <end position="230"/>
    </location>
</feature>
<feature type="transmembrane region" description="Helical" evidence="8">
    <location>
        <begin position="173"/>
        <end position="196"/>
    </location>
</feature>
<evidence type="ECO:0000313" key="9">
    <source>
        <dbReference type="EMBL" id="QDU27863.1"/>
    </source>
</evidence>
<feature type="transmembrane region" description="Helical" evidence="8">
    <location>
        <begin position="81"/>
        <end position="98"/>
    </location>
</feature>
<keyword evidence="7 8" id="KW-0472">Membrane</keyword>
<feature type="transmembrane region" description="Helical" evidence="8">
    <location>
        <begin position="331"/>
        <end position="348"/>
    </location>
</feature>
<sequence length="499" mass="55005">MKSTPLLLIVAVVVGTVLRCYQASESLWLDELHTSWTVSGSLTEVYERAAIGNQSPLYFWLVWLFTFLPGPAEIVLRLPSLLAGCSLPVAVFWLTRKFVSAASDEEDDTAPLLAAWLTVVDPLAIAYSQEARPYALLMLLAVVHIGLLLNVLAQANWPARIAWIITGALLVHLHYTAGLLLVAEVVALAMISYAYAPAQRREFLLQRGMDLLLMCLLIVPALPGIATVAARKGNWETFVARPEALDLFSLFPWTIAAVVLIVANGWRQVVSQRSLIVLSCWLFVPLIVAWTATRFGWVAIFYPRYLLFAVPPTLVMAALCSSLTKNVNWQPAVIGVLLAIAVGNSGLIQNLRATGRPLPGRNEDWRAAVAELNEQLKTSPAPVLVRSGLIEADELPAREDSLFLQYCLLPVRGIYRANFADDQLFPLPTKNPGQLSAKARSALVAKGEAWLLIRTTSATKKQQLLAQIGESLGPKYRIETDEPKTWGGVFLQRVRVREK</sequence>
<dbReference type="PANTHER" id="PTHR33908:SF3">
    <property type="entry name" value="UNDECAPRENYL PHOSPHATE-ALPHA-4-AMINO-4-DEOXY-L-ARABINOSE ARABINOSYL TRANSFERASE"/>
    <property type="match status" value="1"/>
</dbReference>
<evidence type="ECO:0000256" key="8">
    <source>
        <dbReference type="SAM" id="Phobius"/>
    </source>
</evidence>
<feature type="transmembrane region" description="Helical" evidence="8">
    <location>
        <begin position="275"/>
        <end position="293"/>
    </location>
</feature>
<keyword evidence="6 8" id="KW-1133">Transmembrane helix</keyword>
<evidence type="ECO:0000256" key="1">
    <source>
        <dbReference type="ARBA" id="ARBA00004651"/>
    </source>
</evidence>
<protein>
    <submittedName>
        <fullName evidence="9">Uncharacterized protein</fullName>
    </submittedName>
</protein>
<accession>A0A517YC93</accession>
<evidence type="ECO:0000256" key="3">
    <source>
        <dbReference type="ARBA" id="ARBA00022676"/>
    </source>
</evidence>